<dbReference type="Proteomes" id="UP000629468">
    <property type="component" value="Unassembled WGS sequence"/>
</dbReference>
<feature type="region of interest" description="Disordered" evidence="1">
    <location>
        <begin position="182"/>
        <end position="309"/>
    </location>
</feature>
<gene>
    <name evidence="2" type="ORF">Agabi119p4_10532</name>
</gene>
<comment type="caution">
    <text evidence="2">The sequence shown here is derived from an EMBL/GenBank/DDBJ whole genome shotgun (WGS) entry which is preliminary data.</text>
</comment>
<dbReference type="EMBL" id="JABXXO010000014">
    <property type="protein sequence ID" value="KAF7761123.1"/>
    <property type="molecule type" value="Genomic_DNA"/>
</dbReference>
<organism evidence="2 3">
    <name type="scientific">Agaricus bisporus var. burnettii</name>
    <dbReference type="NCBI Taxonomy" id="192524"/>
    <lineage>
        <taxon>Eukaryota</taxon>
        <taxon>Fungi</taxon>
        <taxon>Dikarya</taxon>
        <taxon>Basidiomycota</taxon>
        <taxon>Agaricomycotina</taxon>
        <taxon>Agaricomycetes</taxon>
        <taxon>Agaricomycetidae</taxon>
        <taxon>Agaricales</taxon>
        <taxon>Agaricineae</taxon>
        <taxon>Agaricaceae</taxon>
        <taxon>Agaricus</taxon>
    </lineage>
</organism>
<feature type="compositionally biased region" description="Pro residues" evidence="1">
    <location>
        <begin position="183"/>
        <end position="198"/>
    </location>
</feature>
<evidence type="ECO:0000313" key="3">
    <source>
        <dbReference type="Proteomes" id="UP000629468"/>
    </source>
</evidence>
<feature type="compositionally biased region" description="Low complexity" evidence="1">
    <location>
        <begin position="88"/>
        <end position="110"/>
    </location>
</feature>
<protein>
    <submittedName>
        <fullName evidence="2">Uncharacterized protein</fullName>
    </submittedName>
</protein>
<feature type="region of interest" description="Disordered" evidence="1">
    <location>
        <begin position="49"/>
        <end position="68"/>
    </location>
</feature>
<feature type="region of interest" description="Disordered" evidence="1">
    <location>
        <begin position="73"/>
        <end position="112"/>
    </location>
</feature>
<feature type="compositionally biased region" description="Pro residues" evidence="1">
    <location>
        <begin position="227"/>
        <end position="237"/>
    </location>
</feature>
<proteinExistence type="predicted"/>
<reference evidence="2 3" key="1">
    <citation type="journal article" name="Sci. Rep.">
        <title>Telomere-to-telomere assembled and centromere annotated genomes of the two main subspecies of the button mushroom Agaricus bisporus reveal especially polymorphic chromosome ends.</title>
        <authorList>
            <person name="Sonnenberg A.S.M."/>
            <person name="Sedaghat-Telgerd N."/>
            <person name="Lavrijssen B."/>
            <person name="Ohm R.A."/>
            <person name="Hendrickx P.M."/>
            <person name="Scholtmeijer K."/>
            <person name="Baars J.J.P."/>
            <person name="van Peer A."/>
        </authorList>
    </citation>
    <scope>NUCLEOTIDE SEQUENCE [LARGE SCALE GENOMIC DNA]</scope>
    <source>
        <strain evidence="2 3">H119_p4</strain>
    </source>
</reference>
<feature type="compositionally biased region" description="Pro residues" evidence="1">
    <location>
        <begin position="261"/>
        <end position="271"/>
    </location>
</feature>
<name>A0A8H7EWB9_AGABI</name>
<accession>A0A8H7EWB9</accession>
<sequence length="427" mass="45361">MDVDAAGDDSDWSDDERIPEGMFNSAVGRALLSAARNVEDELEILAASRMTTPTPSRQTGPVPAASSSLTPLSYASGYPGADNPSPAPFLSTPTPAPTSTPSTGRSRTLTAGQKGMLKLVNTSIVMLDDIKPEHPLYAPFTDCILRASHVLIKRRDLDGYKTSSVAGIGSFSEQLAKIIGSVDPPPRAFESTPSPPTPLGTATPRPRSPSADMDMTPRKSKKAKPAQPTPPPLPQPPIFGKDPVPSRNNTYAKAAARCPPQQQPPPRPQAPAAPTAVATTPASKPSGRKRRARHTCHGASRCGVQLTPPAGSSIRASHISPAMLAEINKHLRDDVSSDIILEHSEDSGSGIFIAASRVPNPSETACVLKHIRRLITVAGVVPIKSTPVTSTSYLKVIDVPMIPAEPKVWQANSTQRVRQRAFYFAGW</sequence>
<evidence type="ECO:0000313" key="2">
    <source>
        <dbReference type="EMBL" id="KAF7761123.1"/>
    </source>
</evidence>
<evidence type="ECO:0000256" key="1">
    <source>
        <dbReference type="SAM" id="MobiDB-lite"/>
    </source>
</evidence>
<feature type="compositionally biased region" description="Basic residues" evidence="1">
    <location>
        <begin position="286"/>
        <end position="296"/>
    </location>
</feature>
<dbReference type="AlphaFoldDB" id="A0A8H7EWB9"/>
<feature type="compositionally biased region" description="Low complexity" evidence="1">
    <location>
        <begin position="272"/>
        <end position="282"/>
    </location>
</feature>